<name>W1P1P9_AMBTC</name>
<keyword evidence="3" id="KW-1185">Reference proteome</keyword>
<feature type="non-terminal residue" evidence="2">
    <location>
        <position position="104"/>
    </location>
</feature>
<dbReference type="AlphaFoldDB" id="W1P1P9"/>
<evidence type="ECO:0000313" key="2">
    <source>
        <dbReference type="EMBL" id="ERN01564.1"/>
    </source>
</evidence>
<reference evidence="3" key="1">
    <citation type="journal article" date="2013" name="Science">
        <title>The Amborella genome and the evolution of flowering plants.</title>
        <authorList>
            <consortium name="Amborella Genome Project"/>
        </authorList>
    </citation>
    <scope>NUCLEOTIDE SEQUENCE [LARGE SCALE GENOMIC DNA]</scope>
</reference>
<sequence length="104" mass="11331">MKTCSLALSLPESGHMLLDVAPTPLDVATIQATSNNHSQPTNPSWSDHNYITYSVPFGCHRRATSFSTIALGTTSAILNPRSPKPHPQHHQSLVAPAFSRQVMR</sequence>
<proteinExistence type="predicted"/>
<evidence type="ECO:0000313" key="3">
    <source>
        <dbReference type="Proteomes" id="UP000017836"/>
    </source>
</evidence>
<dbReference type="Gramene" id="ERN01564">
    <property type="protein sequence ID" value="ERN01564"/>
    <property type="gene ID" value="AMTR_s00002p00271810"/>
</dbReference>
<feature type="region of interest" description="Disordered" evidence="1">
    <location>
        <begin position="77"/>
        <end position="104"/>
    </location>
</feature>
<dbReference type="Proteomes" id="UP000017836">
    <property type="component" value="Unassembled WGS sequence"/>
</dbReference>
<organism evidence="2 3">
    <name type="scientific">Amborella trichopoda</name>
    <dbReference type="NCBI Taxonomy" id="13333"/>
    <lineage>
        <taxon>Eukaryota</taxon>
        <taxon>Viridiplantae</taxon>
        <taxon>Streptophyta</taxon>
        <taxon>Embryophyta</taxon>
        <taxon>Tracheophyta</taxon>
        <taxon>Spermatophyta</taxon>
        <taxon>Magnoliopsida</taxon>
        <taxon>Amborellales</taxon>
        <taxon>Amborellaceae</taxon>
        <taxon>Amborella</taxon>
    </lineage>
</organism>
<gene>
    <name evidence="2" type="ORF">AMTR_s00002p00271810</name>
</gene>
<accession>W1P1P9</accession>
<protein>
    <submittedName>
        <fullName evidence="2">Uncharacterized protein</fullName>
    </submittedName>
</protein>
<dbReference type="EMBL" id="KI394767">
    <property type="protein sequence ID" value="ERN01564.1"/>
    <property type="molecule type" value="Genomic_DNA"/>
</dbReference>
<dbReference type="HOGENOM" id="CLU_2256899_0_0_1"/>
<evidence type="ECO:0000256" key="1">
    <source>
        <dbReference type="SAM" id="MobiDB-lite"/>
    </source>
</evidence>